<feature type="compositionally biased region" description="Basic and acidic residues" evidence="6">
    <location>
        <begin position="25"/>
        <end position="42"/>
    </location>
</feature>
<dbReference type="NCBIfam" id="TIGR01167">
    <property type="entry name" value="LPXTG_anchor"/>
    <property type="match status" value="1"/>
</dbReference>
<accession>A0A841YYZ3</accession>
<feature type="transmembrane region" description="Helical" evidence="7">
    <location>
        <begin position="67"/>
        <end position="87"/>
    </location>
</feature>
<dbReference type="InterPro" id="IPR019931">
    <property type="entry name" value="LPXTG_anchor"/>
</dbReference>
<evidence type="ECO:0000256" key="7">
    <source>
        <dbReference type="SAM" id="Phobius"/>
    </source>
</evidence>
<keyword evidence="7" id="KW-0472">Membrane</keyword>
<name>A0A841YYZ3_9LIST</name>
<keyword evidence="2" id="KW-0134">Cell wall</keyword>
<keyword evidence="7" id="KW-0812">Transmembrane</keyword>
<evidence type="ECO:0000256" key="1">
    <source>
        <dbReference type="ARBA" id="ARBA00004168"/>
    </source>
</evidence>
<feature type="compositionally biased region" description="Basic and acidic residues" evidence="6">
    <location>
        <begin position="51"/>
        <end position="61"/>
    </location>
</feature>
<comment type="caution">
    <text evidence="9">The sequence shown here is derived from an EMBL/GenBank/DDBJ whole genome shotgun (WGS) entry which is preliminary data.</text>
</comment>
<keyword evidence="5" id="KW-0572">Peptidoglycan-anchor</keyword>
<protein>
    <submittedName>
        <fullName evidence="9">LPXTG cell wall anchor domain-containing protein</fullName>
    </submittedName>
</protein>
<keyword evidence="3" id="KW-0964">Secreted</keyword>
<feature type="domain" description="Gram-positive cocci surface proteins LPxTG" evidence="8">
    <location>
        <begin position="61"/>
        <end position="91"/>
    </location>
</feature>
<evidence type="ECO:0000256" key="2">
    <source>
        <dbReference type="ARBA" id="ARBA00022512"/>
    </source>
</evidence>
<evidence type="ECO:0000259" key="8">
    <source>
        <dbReference type="PROSITE" id="PS50847"/>
    </source>
</evidence>
<dbReference type="RefSeq" id="WP_185389024.1">
    <property type="nucleotide sequence ID" value="NZ_JAARQN010000005.1"/>
</dbReference>
<dbReference type="AlphaFoldDB" id="A0A841YYZ3"/>
<comment type="subcellular location">
    <subcellularLocation>
        <location evidence="1">Secreted</location>
        <location evidence="1">Cell wall</location>
        <topology evidence="1">Peptidoglycan-anchor</topology>
    </subcellularLocation>
</comment>
<reference evidence="9 10" key="1">
    <citation type="submission" date="2020-03" db="EMBL/GenBank/DDBJ databases">
        <title>Soil Listeria distribution.</title>
        <authorList>
            <person name="Liao J."/>
            <person name="Wiedmann M."/>
        </authorList>
    </citation>
    <scope>NUCLEOTIDE SEQUENCE [LARGE SCALE GENOMIC DNA]</scope>
    <source>
        <strain evidence="9 10">FSL L7-1614</strain>
    </source>
</reference>
<evidence type="ECO:0000256" key="3">
    <source>
        <dbReference type="ARBA" id="ARBA00022525"/>
    </source>
</evidence>
<sequence length="91" mass="9921">TSVQSGVNEGTIEAAKQLVEALPEGTEKNKVSRNPEKLRFDHSSNISPHSTQKEQADKEKLPTTGDVALISSSILGGIMTLLSAIYMRRRK</sequence>
<evidence type="ECO:0000256" key="5">
    <source>
        <dbReference type="ARBA" id="ARBA00023088"/>
    </source>
</evidence>
<dbReference type="Pfam" id="PF00746">
    <property type="entry name" value="Gram_pos_anchor"/>
    <property type="match status" value="1"/>
</dbReference>
<proteinExistence type="predicted"/>
<evidence type="ECO:0000256" key="6">
    <source>
        <dbReference type="SAM" id="MobiDB-lite"/>
    </source>
</evidence>
<evidence type="ECO:0000256" key="4">
    <source>
        <dbReference type="ARBA" id="ARBA00022729"/>
    </source>
</evidence>
<feature type="non-terminal residue" evidence="9">
    <location>
        <position position="1"/>
    </location>
</feature>
<evidence type="ECO:0000313" key="10">
    <source>
        <dbReference type="Proteomes" id="UP000569903"/>
    </source>
</evidence>
<evidence type="ECO:0000313" key="9">
    <source>
        <dbReference type="EMBL" id="MBC1457766.1"/>
    </source>
</evidence>
<dbReference type="EMBL" id="JAARQN010000005">
    <property type="protein sequence ID" value="MBC1457766.1"/>
    <property type="molecule type" value="Genomic_DNA"/>
</dbReference>
<dbReference type="Proteomes" id="UP000569903">
    <property type="component" value="Unassembled WGS sequence"/>
</dbReference>
<feature type="region of interest" description="Disordered" evidence="6">
    <location>
        <begin position="19"/>
        <end position="61"/>
    </location>
</feature>
<keyword evidence="4" id="KW-0732">Signal</keyword>
<organism evidence="9 10">
    <name type="scientific">Listeria newyorkensis</name>
    <dbReference type="NCBI Taxonomy" id="1497681"/>
    <lineage>
        <taxon>Bacteria</taxon>
        <taxon>Bacillati</taxon>
        <taxon>Bacillota</taxon>
        <taxon>Bacilli</taxon>
        <taxon>Bacillales</taxon>
        <taxon>Listeriaceae</taxon>
        <taxon>Listeria</taxon>
    </lineage>
</organism>
<dbReference type="PROSITE" id="PS50847">
    <property type="entry name" value="GRAM_POS_ANCHORING"/>
    <property type="match status" value="1"/>
</dbReference>
<keyword evidence="7" id="KW-1133">Transmembrane helix</keyword>
<gene>
    <name evidence="9" type="ORF">HB850_08350</name>
</gene>